<dbReference type="Proteomes" id="UP001165190">
    <property type="component" value="Unassembled WGS sequence"/>
</dbReference>
<evidence type="ECO:0000313" key="3">
    <source>
        <dbReference type="Proteomes" id="UP001165190"/>
    </source>
</evidence>
<dbReference type="OrthoDB" id="1658571at2759"/>
<feature type="region of interest" description="Disordered" evidence="1">
    <location>
        <begin position="1"/>
        <end position="36"/>
    </location>
</feature>
<dbReference type="AlphaFoldDB" id="A0A9W7LU58"/>
<evidence type="ECO:0000256" key="1">
    <source>
        <dbReference type="SAM" id="MobiDB-lite"/>
    </source>
</evidence>
<organism evidence="2 3">
    <name type="scientific">Hibiscus trionum</name>
    <name type="common">Flower of an hour</name>
    <dbReference type="NCBI Taxonomy" id="183268"/>
    <lineage>
        <taxon>Eukaryota</taxon>
        <taxon>Viridiplantae</taxon>
        <taxon>Streptophyta</taxon>
        <taxon>Embryophyta</taxon>
        <taxon>Tracheophyta</taxon>
        <taxon>Spermatophyta</taxon>
        <taxon>Magnoliopsida</taxon>
        <taxon>eudicotyledons</taxon>
        <taxon>Gunneridae</taxon>
        <taxon>Pentapetalae</taxon>
        <taxon>rosids</taxon>
        <taxon>malvids</taxon>
        <taxon>Malvales</taxon>
        <taxon>Malvaceae</taxon>
        <taxon>Malvoideae</taxon>
        <taxon>Hibiscus</taxon>
    </lineage>
</organism>
<comment type="caution">
    <text evidence="2">The sequence shown here is derived from an EMBL/GenBank/DDBJ whole genome shotgun (WGS) entry which is preliminary data.</text>
</comment>
<dbReference type="EMBL" id="BSYR01000014">
    <property type="protein sequence ID" value="GMI77657.1"/>
    <property type="molecule type" value="Genomic_DNA"/>
</dbReference>
<accession>A0A9W7LU58</accession>
<gene>
    <name evidence="2" type="ORF">HRI_001435000</name>
</gene>
<reference evidence="2" key="1">
    <citation type="submission" date="2023-05" db="EMBL/GenBank/DDBJ databases">
        <title>Genome and transcriptome analyses reveal genes involved in the formation of fine ridges on petal epidermal cells in Hibiscus trionum.</title>
        <authorList>
            <person name="Koshimizu S."/>
            <person name="Masuda S."/>
            <person name="Ishii T."/>
            <person name="Shirasu K."/>
            <person name="Hoshino A."/>
            <person name="Arita M."/>
        </authorList>
    </citation>
    <scope>NUCLEOTIDE SEQUENCE</scope>
    <source>
        <strain evidence="2">Hamamatsu line</strain>
    </source>
</reference>
<protein>
    <submittedName>
        <fullName evidence="2">Uncharacterized protein</fullName>
    </submittedName>
</protein>
<proteinExistence type="predicted"/>
<keyword evidence="3" id="KW-1185">Reference proteome</keyword>
<evidence type="ECO:0000313" key="2">
    <source>
        <dbReference type="EMBL" id="GMI77657.1"/>
    </source>
</evidence>
<name>A0A9W7LU58_HIBTR</name>
<sequence length="100" mass="11272">MAILSLSENDNKENIPPFSSKNHAFVLTKPSSPSNKRRRLRIPLQDITNLLLPQVCSTHVQSDTTQALVSQAKCRKRRAESEIASVCKKTCLVYKCGKFR</sequence>